<comment type="similarity">
    <text evidence="2">Belongs to the PPR family. P subfamily.</text>
</comment>
<keyword evidence="5" id="KW-0862">Zinc</keyword>
<evidence type="ECO:0000256" key="3">
    <source>
        <dbReference type="ARBA" id="ARBA00022723"/>
    </source>
</evidence>
<evidence type="ECO:0000256" key="4">
    <source>
        <dbReference type="ARBA" id="ARBA00022801"/>
    </source>
</evidence>
<proteinExistence type="inferred from homology"/>
<dbReference type="GO" id="GO:0046872">
    <property type="term" value="F:metal ion binding"/>
    <property type="evidence" value="ECO:0007669"/>
    <property type="project" value="UniProtKB-KW"/>
</dbReference>
<gene>
    <name evidence="9" type="ORF">NDN08_005165</name>
</gene>
<dbReference type="InterPro" id="IPR031595">
    <property type="entry name" value="PRORP_C"/>
</dbReference>
<evidence type="ECO:0000256" key="5">
    <source>
        <dbReference type="ARBA" id="ARBA00022833"/>
    </source>
</evidence>
<dbReference type="PANTHER" id="PTHR13547:SF1">
    <property type="entry name" value="MITOCHONDRIAL RIBONUCLEASE P CATALYTIC SUBUNIT"/>
    <property type="match status" value="1"/>
</dbReference>
<dbReference type="GO" id="GO:0001682">
    <property type="term" value="P:tRNA 5'-leader removal"/>
    <property type="evidence" value="ECO:0007669"/>
    <property type="project" value="TreeGrafter"/>
</dbReference>
<dbReference type="PANTHER" id="PTHR13547">
    <property type="match status" value="1"/>
</dbReference>
<protein>
    <recommendedName>
        <fullName evidence="8">PRORP domain-containing protein</fullName>
    </recommendedName>
</protein>
<dbReference type="Pfam" id="PF16953">
    <property type="entry name" value="PRORP"/>
    <property type="match status" value="1"/>
</dbReference>
<evidence type="ECO:0000256" key="2">
    <source>
        <dbReference type="ARBA" id="ARBA00007626"/>
    </source>
</evidence>
<keyword evidence="4" id="KW-0378">Hydrolase</keyword>
<keyword evidence="6" id="KW-0809">Transit peptide</keyword>
<organism evidence="9 10">
    <name type="scientific">Rhodosorus marinus</name>
    <dbReference type="NCBI Taxonomy" id="101924"/>
    <lineage>
        <taxon>Eukaryota</taxon>
        <taxon>Rhodophyta</taxon>
        <taxon>Stylonematophyceae</taxon>
        <taxon>Stylonematales</taxon>
        <taxon>Stylonemataceae</taxon>
        <taxon>Rhodosorus</taxon>
    </lineage>
</organism>
<evidence type="ECO:0000256" key="6">
    <source>
        <dbReference type="ARBA" id="ARBA00022946"/>
    </source>
</evidence>
<keyword evidence="10" id="KW-1185">Reference proteome</keyword>
<dbReference type="GO" id="GO:0005739">
    <property type="term" value="C:mitochondrion"/>
    <property type="evidence" value="ECO:0007669"/>
    <property type="project" value="UniProtKB-SubCell"/>
</dbReference>
<comment type="subcellular location">
    <subcellularLocation>
        <location evidence="1">Mitochondrion</location>
    </subcellularLocation>
</comment>
<accession>A0AAV8V505</accession>
<keyword evidence="7" id="KW-0496">Mitochondrion</keyword>
<evidence type="ECO:0000313" key="9">
    <source>
        <dbReference type="EMBL" id="KAJ8908456.1"/>
    </source>
</evidence>
<comment type="caution">
    <text evidence="9">The sequence shown here is derived from an EMBL/GenBank/DDBJ whole genome shotgun (WGS) entry which is preliminary data.</text>
</comment>
<evidence type="ECO:0000256" key="1">
    <source>
        <dbReference type="ARBA" id="ARBA00004173"/>
    </source>
</evidence>
<keyword evidence="3" id="KW-0479">Metal-binding</keyword>
<dbReference type="EMBL" id="JAMWBK010000001">
    <property type="protein sequence ID" value="KAJ8908456.1"/>
    <property type="molecule type" value="Genomic_DNA"/>
</dbReference>
<dbReference type="Gene3D" id="3.40.50.11980">
    <property type="match status" value="1"/>
</dbReference>
<dbReference type="AlphaFoldDB" id="A0AAV8V505"/>
<name>A0AAV8V505_9RHOD</name>
<reference evidence="9 10" key="1">
    <citation type="journal article" date="2023" name="Nat. Commun.">
        <title>Origin of minicircular mitochondrial genomes in red algae.</title>
        <authorList>
            <person name="Lee Y."/>
            <person name="Cho C.H."/>
            <person name="Lee Y.M."/>
            <person name="Park S.I."/>
            <person name="Yang J.H."/>
            <person name="West J.A."/>
            <person name="Bhattacharya D."/>
            <person name="Yoon H.S."/>
        </authorList>
    </citation>
    <scope>NUCLEOTIDE SEQUENCE [LARGE SCALE GENOMIC DNA]</scope>
    <source>
        <strain evidence="9 10">CCMP1338</strain>
        <tissue evidence="9">Whole cell</tissue>
    </source>
</reference>
<evidence type="ECO:0000256" key="7">
    <source>
        <dbReference type="ARBA" id="ARBA00023128"/>
    </source>
</evidence>
<sequence>MRAKAVKGIPREARNLAHTIDVKEALDAFWRSTEEGSVKGWGLRRVMVALRTADEPKAFTEAMKVKNATKENRTLPKFGDAENTILIQLAAKHSSAKATSDTLELLREEGVTIKRRLYLPVLEASLEAGNTVLFFDALKNAADAGVKFTAGDYFEFVLSMIRSENSTATLKLFRHLRDLKTSADNPLFSRAEALNILAAAQRSKICEVKFISEMGLAGKCPECSTALAEEAVDTSDLDAFIDALKKVAFRGQLLRTYVENLDKWLATVGPFEVVIDSANVCYDKGFEKQTENNVDKLFMISIQCDANGQSHCFVASEGMNPVMRRLIDAGKSVVYVPSQLNDDSVILYIALWSHRQLQRFSHGKVVTNDNFRDVVEHMSKTVDSRPFSKWKARACVSHEDRAVNVMQMNARGGHYAEKLQSDAAEDYWHIPVNDRVPNNRPWLCFVISCFQECQLLPGAASQFVISVVCEKDVRKKFQILLAVAGNETVVKYFKSLIRYSQWNSKN</sequence>
<evidence type="ECO:0000313" key="10">
    <source>
        <dbReference type="Proteomes" id="UP001157974"/>
    </source>
</evidence>
<evidence type="ECO:0000259" key="8">
    <source>
        <dbReference type="Pfam" id="PF16953"/>
    </source>
</evidence>
<feature type="domain" description="PRORP" evidence="8">
    <location>
        <begin position="216"/>
        <end position="444"/>
    </location>
</feature>
<dbReference type="Proteomes" id="UP001157974">
    <property type="component" value="Unassembled WGS sequence"/>
</dbReference>
<dbReference type="GO" id="GO:0004526">
    <property type="term" value="F:ribonuclease P activity"/>
    <property type="evidence" value="ECO:0007669"/>
    <property type="project" value="TreeGrafter"/>
</dbReference>